<keyword evidence="1" id="KW-1133">Transmembrane helix</keyword>
<keyword evidence="1" id="KW-0472">Membrane</keyword>
<organism evidence="2 3">
    <name type="scientific">Shewanella litoralis</name>
    <dbReference type="NCBI Taxonomy" id="2282700"/>
    <lineage>
        <taxon>Bacteria</taxon>
        <taxon>Pseudomonadati</taxon>
        <taxon>Pseudomonadota</taxon>
        <taxon>Gammaproteobacteria</taxon>
        <taxon>Alteromonadales</taxon>
        <taxon>Shewanellaceae</taxon>
        <taxon>Shewanella</taxon>
    </lineage>
</organism>
<proteinExistence type="predicted"/>
<dbReference type="RefSeq" id="WP_160052922.1">
    <property type="nucleotide sequence ID" value="NZ_BMQX01000005.1"/>
</dbReference>
<feature type="transmembrane region" description="Helical" evidence="1">
    <location>
        <begin position="42"/>
        <end position="62"/>
    </location>
</feature>
<feature type="transmembrane region" description="Helical" evidence="1">
    <location>
        <begin position="9"/>
        <end position="30"/>
    </location>
</feature>
<dbReference type="EMBL" id="BMQX01000005">
    <property type="protein sequence ID" value="GGQ11102.1"/>
    <property type="molecule type" value="Genomic_DNA"/>
</dbReference>
<evidence type="ECO:0000313" key="3">
    <source>
        <dbReference type="Proteomes" id="UP000619118"/>
    </source>
</evidence>
<evidence type="ECO:0000313" key="2">
    <source>
        <dbReference type="EMBL" id="GGQ11102.1"/>
    </source>
</evidence>
<dbReference type="Proteomes" id="UP000619118">
    <property type="component" value="Unassembled WGS sequence"/>
</dbReference>
<reference evidence="3" key="1">
    <citation type="journal article" date="2019" name="Int. J. Syst. Evol. Microbiol.">
        <title>The Global Catalogue of Microorganisms (GCM) 10K type strain sequencing project: providing services to taxonomists for standard genome sequencing and annotation.</title>
        <authorList>
            <consortium name="The Broad Institute Genomics Platform"/>
            <consortium name="The Broad Institute Genome Sequencing Center for Infectious Disease"/>
            <person name="Wu L."/>
            <person name="Ma J."/>
        </authorList>
    </citation>
    <scope>NUCLEOTIDE SEQUENCE [LARGE SCALE GENOMIC DNA]</scope>
    <source>
        <strain evidence="3">JCM 32306</strain>
    </source>
</reference>
<protein>
    <submittedName>
        <fullName evidence="2">Uncharacterized protein</fullName>
    </submittedName>
</protein>
<keyword evidence="3" id="KW-1185">Reference proteome</keyword>
<evidence type="ECO:0000256" key="1">
    <source>
        <dbReference type="SAM" id="Phobius"/>
    </source>
</evidence>
<gene>
    <name evidence="2" type="ORF">GCM10009411_09690</name>
</gene>
<accession>A0ABQ2R4M0</accession>
<name>A0ABQ2R4M0_9GAMM</name>
<sequence length="74" mass="8561">MSKFVTEVWFWYGLIICPILIILTTFGLGVQVGRTVYSEQPFSLDVWQIVLMSVLLLSMSEFRRAVMAAKVRFK</sequence>
<comment type="caution">
    <text evidence="2">The sequence shown here is derived from an EMBL/GenBank/DDBJ whole genome shotgun (WGS) entry which is preliminary data.</text>
</comment>
<keyword evidence="1" id="KW-0812">Transmembrane</keyword>